<comment type="caution">
    <text evidence="3">The sequence shown here is derived from an EMBL/GenBank/DDBJ whole genome shotgun (WGS) entry which is preliminary data.</text>
</comment>
<dbReference type="SUPFAM" id="SSF63748">
    <property type="entry name" value="Tudor/PWWP/MBT"/>
    <property type="match status" value="7"/>
</dbReference>
<accession>A0AA47N5B5</accession>
<keyword evidence="1" id="KW-0175">Coiled coil</keyword>
<feature type="coiled-coil region" evidence="1">
    <location>
        <begin position="811"/>
        <end position="838"/>
    </location>
</feature>
<feature type="domain" description="Tudor" evidence="2">
    <location>
        <begin position="1055"/>
        <end position="1113"/>
    </location>
</feature>
<evidence type="ECO:0000256" key="1">
    <source>
        <dbReference type="SAM" id="Coils"/>
    </source>
</evidence>
<feature type="domain" description="Tudor" evidence="2">
    <location>
        <begin position="156"/>
        <end position="214"/>
    </location>
</feature>
<dbReference type="FunFam" id="2.30.30.140:FF:000018">
    <property type="entry name" value="Serine/threonine-protein kinase 31"/>
    <property type="match status" value="1"/>
</dbReference>
<dbReference type="Gene3D" id="2.30.30.140">
    <property type="match status" value="7"/>
</dbReference>
<dbReference type="EMBL" id="JAOPHQ010001154">
    <property type="protein sequence ID" value="KAK0151886.1"/>
    <property type="molecule type" value="Genomic_DNA"/>
</dbReference>
<dbReference type="Proteomes" id="UP001174136">
    <property type="component" value="Unassembled WGS sequence"/>
</dbReference>
<dbReference type="PANTHER" id="PTHR22948:SF7">
    <property type="entry name" value="TUDOR DOMAIN-CONTAINING PROTEIN 15"/>
    <property type="match status" value="1"/>
</dbReference>
<gene>
    <name evidence="3" type="primary">TDRD15_1</name>
    <name evidence="3" type="ORF">N1851_006745</name>
</gene>
<evidence type="ECO:0000313" key="3">
    <source>
        <dbReference type="EMBL" id="KAK0151886.1"/>
    </source>
</evidence>
<dbReference type="InterPro" id="IPR035437">
    <property type="entry name" value="SNase_OB-fold_sf"/>
</dbReference>
<evidence type="ECO:0000259" key="2">
    <source>
        <dbReference type="PROSITE" id="PS50304"/>
    </source>
</evidence>
<reference evidence="3" key="1">
    <citation type="journal article" date="2023" name="Front. Mar. Sci.">
        <title>A new Merluccius polli reference genome to investigate the effects of global change in West African waters.</title>
        <authorList>
            <person name="Mateo J.L."/>
            <person name="Blanco-Fernandez C."/>
            <person name="Garcia-Vazquez E."/>
            <person name="Machado-Schiaffino G."/>
        </authorList>
    </citation>
    <scope>NUCLEOTIDE SEQUENCE</scope>
    <source>
        <strain evidence="3">C29</strain>
        <tissue evidence="3">Fin</tissue>
    </source>
</reference>
<name>A0AA47N5B5_MERPO</name>
<keyword evidence="4" id="KW-1185">Reference proteome</keyword>
<dbReference type="InterPro" id="IPR050621">
    <property type="entry name" value="Tudor_domain_containing"/>
</dbReference>
<protein>
    <submittedName>
        <fullName evidence="3">Tudor domain-containing protein 15</fullName>
    </submittedName>
</protein>
<feature type="domain" description="Tudor" evidence="2">
    <location>
        <begin position="378"/>
        <end position="436"/>
    </location>
</feature>
<dbReference type="SMART" id="SM00333">
    <property type="entry name" value="TUDOR"/>
    <property type="match status" value="7"/>
</dbReference>
<dbReference type="Gene3D" id="2.40.50.90">
    <property type="match status" value="4"/>
</dbReference>
<dbReference type="PANTHER" id="PTHR22948">
    <property type="entry name" value="TUDOR DOMAIN CONTAINING PROTEIN"/>
    <property type="match status" value="1"/>
</dbReference>
<organism evidence="3 4">
    <name type="scientific">Merluccius polli</name>
    <name type="common">Benguela hake</name>
    <name type="synonym">Merluccius cadenati</name>
    <dbReference type="NCBI Taxonomy" id="89951"/>
    <lineage>
        <taxon>Eukaryota</taxon>
        <taxon>Metazoa</taxon>
        <taxon>Chordata</taxon>
        <taxon>Craniata</taxon>
        <taxon>Vertebrata</taxon>
        <taxon>Euteleostomi</taxon>
        <taxon>Actinopterygii</taxon>
        <taxon>Neopterygii</taxon>
        <taxon>Teleostei</taxon>
        <taxon>Neoteleostei</taxon>
        <taxon>Acanthomorphata</taxon>
        <taxon>Zeiogadaria</taxon>
        <taxon>Gadariae</taxon>
        <taxon>Gadiformes</taxon>
        <taxon>Gadoidei</taxon>
        <taxon>Merlucciidae</taxon>
        <taxon>Merluccius</taxon>
    </lineage>
</organism>
<sequence>MGKYLLSLIGKNVTGYIHALLPHKVLILEATDINKELVRLGFGKHVDTDTFLLLVQMLTEVPLEQNMESGPDHFIQMPWGQNDCKSSSVKGLKDILSLCGPKMSAGTCIQLKVTAAVNPGLFYCQMSSAASDLQAMSERLTAVCHSMINNPNQTPQDNLGLLCSVKCKDGKWYRGFVQCMPVNSQVQVLFVDYGFCESVRVENILRLPPDFLSMPIMALPCALSSVTEQNKDRKNKQLCLLKKGILSGVLNAKVISLDVKLNIYSIEILCNQDSIVNEPELTQELSRLKHEAVYKCAQVVPQGGDLCCETVMAHVLRSSVKAEGLTTKSKCVGYVVHVINPNNFSLRTEKRNSDFEDMMKQMSEHFSQVKLNEQVLENPQLGTMCCAMYEHDMQFYRALVKHKLDHGAEVLFIDFGNTEKVPYMLIKKVPERFVSQAAFALSCTLGDVMPLTDVWTSASSQFFRQAVSNRSLMVHVIHQRKDKVVVDLFTMESKSNWSIAELLISSQQAESWKYTQFVESVEQDRSVKEFSTRTKHQDVIPMDKKAMVSQVKQMPAYTLTQEVTPTVPDPIVIKTLPLKLGCEMPVRCTHIKCPSDFWCQVSDNLSALEELMAKVQQYYSTHTVPVHVGAIFCIAKSPEDGKWYRACITERKSSSYISVLLVDNGTTLQVEEHNLQQIRPEYSELEAQAFRCSLYNLIEPINPKSRGEWSTEACTLFRDFVQDHSVTLTCSPTSMLWVTGKGLCTVVDLHSSRLQHSITEILIGHCLARPDCPSSAFPVSLSYSPFNLSFGNEELVYVTHVSSTWEIYCQLDRNSETIEELETKISEEKEKILRADDAAPVESMCLAKYFDGRWYRGLAKPVQSSLYLAVFFVDYGNTCIVEKTNVLSIPNHSAELLYTPMQAVRCSLAHVPKKEPLAWVTQWLKETLLNDQVRAVVVGKLEDGSATVELFNGDVYINNKVKKHIDNLTQTMSPTLNATKEHQIPPCIAEMPALSSLPNTRLKPGLKALCYASHINTVSNFFLQLQEDETNILNMREILNSSVSRASLIKSTARDLDINNRVLAEYYGDGALYRALIKGSEGNNFKVEFLDYGNLSVVRKDNVYSMTSKLSCQPRFSIPCSLVNPSTFEKDSTFRDAITDKPLRVEFVGWNGTHWKVKIEIPEEKSCFSVPVPDGAAEPSSASKKQEGCELNPSSHKMKVKLIKPSCLTKEGNKSEEVTVFTKDKILEPESSDRPTKSKLMMCMQEPGRMPDNTNGSLKCCRTSKFSDVRRDIVDAFRPLTQVLDIEQGTLVSVLQNGHFYVRLDNTRELLLTIENLIATNLNECDTLPSEQVKEGLKCLVKGPNDRWSRAIVEHVDQPKCWTFLLDHGLTTQTTCGSLRQFHSDLEHISGLAVLCKLNNLSFWEFSLESLRQLVGKDLKLLFMSHTDSDNLWLVEIALNKSIIQQAEITNLQQLSEDINLIPRETEMVEITTTTNYKDEQEQTRPGTSLRQQLSFAPINMGQVYCGFATAVTAPFDFYIVLEDSHHIMNKVSTMLEELPSEMPPLPEAHLVPGTCCLVYSDTKGKWCRAEVVHAEKTLVINLVDYGHCIYLAYSSYQKVKILPESLKRLPMVAYPCSLRGVYPVSDTWTDEAAVFFQEHVCHKDLQIVFWEFVSDDRQWEVDVLVDGVYLSKELVDAGHTGYVDILLGLR</sequence>
<dbReference type="InterPro" id="IPR002999">
    <property type="entry name" value="Tudor"/>
</dbReference>
<evidence type="ECO:0000313" key="4">
    <source>
        <dbReference type="Proteomes" id="UP001174136"/>
    </source>
</evidence>
<dbReference type="PROSITE" id="PS50304">
    <property type="entry name" value="TUDOR"/>
    <property type="match status" value="5"/>
</dbReference>
<feature type="domain" description="Tudor" evidence="2">
    <location>
        <begin position="838"/>
        <end position="896"/>
    </location>
</feature>
<proteinExistence type="predicted"/>
<feature type="domain" description="Tudor" evidence="2">
    <location>
        <begin position="626"/>
        <end position="685"/>
    </location>
</feature>
<dbReference type="Pfam" id="PF00567">
    <property type="entry name" value="TUDOR"/>
    <property type="match status" value="7"/>
</dbReference>